<evidence type="ECO:0000256" key="1">
    <source>
        <dbReference type="SAM" id="Phobius"/>
    </source>
</evidence>
<keyword evidence="3" id="KW-1185">Reference proteome</keyword>
<keyword evidence="1" id="KW-0472">Membrane</keyword>
<organism evidence="2 3">
    <name type="scientific">Zostera marina</name>
    <name type="common">Eelgrass</name>
    <dbReference type="NCBI Taxonomy" id="29655"/>
    <lineage>
        <taxon>Eukaryota</taxon>
        <taxon>Viridiplantae</taxon>
        <taxon>Streptophyta</taxon>
        <taxon>Embryophyta</taxon>
        <taxon>Tracheophyta</taxon>
        <taxon>Spermatophyta</taxon>
        <taxon>Magnoliopsida</taxon>
        <taxon>Liliopsida</taxon>
        <taxon>Zosteraceae</taxon>
        <taxon>Zostera</taxon>
    </lineage>
</organism>
<gene>
    <name evidence="2" type="ORF">ZOSMA_40G00470</name>
</gene>
<keyword evidence="1" id="KW-0812">Transmembrane</keyword>
<feature type="transmembrane region" description="Helical" evidence="1">
    <location>
        <begin position="26"/>
        <end position="48"/>
    </location>
</feature>
<protein>
    <submittedName>
        <fullName evidence="2">Uncharacterized protein</fullName>
    </submittedName>
</protein>
<evidence type="ECO:0000313" key="2">
    <source>
        <dbReference type="EMBL" id="KMZ63418.1"/>
    </source>
</evidence>
<accession>A0A0K9P356</accession>
<dbReference type="Proteomes" id="UP000036987">
    <property type="component" value="Unassembled WGS sequence"/>
</dbReference>
<sequence length="134" mass="15483">MEMDLEKIDMNWLVLRRFGTQPPWQCFFLGMMITLILYSFSSIFLNWLTQNPNLLILICRSVLAPKSMDGNTNPSSNSVLPLSVLHVVETLHPMGFSKENEEFTNFRDMSLDVLSDSTDEEEEKHLETQSVRPL</sequence>
<comment type="caution">
    <text evidence="2">The sequence shown here is derived from an EMBL/GenBank/DDBJ whole genome shotgun (WGS) entry which is preliminary data.</text>
</comment>
<dbReference type="AlphaFoldDB" id="A0A0K9P356"/>
<name>A0A0K9P356_ZOSMR</name>
<dbReference type="EMBL" id="LFYR01001237">
    <property type="protein sequence ID" value="KMZ63418.1"/>
    <property type="molecule type" value="Genomic_DNA"/>
</dbReference>
<evidence type="ECO:0000313" key="3">
    <source>
        <dbReference type="Proteomes" id="UP000036987"/>
    </source>
</evidence>
<proteinExistence type="predicted"/>
<reference evidence="3" key="1">
    <citation type="journal article" date="2016" name="Nature">
        <title>The genome of the seagrass Zostera marina reveals angiosperm adaptation to the sea.</title>
        <authorList>
            <person name="Olsen J.L."/>
            <person name="Rouze P."/>
            <person name="Verhelst B."/>
            <person name="Lin Y.-C."/>
            <person name="Bayer T."/>
            <person name="Collen J."/>
            <person name="Dattolo E."/>
            <person name="De Paoli E."/>
            <person name="Dittami S."/>
            <person name="Maumus F."/>
            <person name="Michel G."/>
            <person name="Kersting A."/>
            <person name="Lauritano C."/>
            <person name="Lohaus R."/>
            <person name="Toepel M."/>
            <person name="Tonon T."/>
            <person name="Vanneste K."/>
            <person name="Amirebrahimi M."/>
            <person name="Brakel J."/>
            <person name="Bostroem C."/>
            <person name="Chovatia M."/>
            <person name="Grimwood J."/>
            <person name="Jenkins J.W."/>
            <person name="Jueterbock A."/>
            <person name="Mraz A."/>
            <person name="Stam W.T."/>
            <person name="Tice H."/>
            <person name="Bornberg-Bauer E."/>
            <person name="Green P.J."/>
            <person name="Pearson G.A."/>
            <person name="Procaccini G."/>
            <person name="Duarte C.M."/>
            <person name="Schmutz J."/>
            <person name="Reusch T.B.H."/>
            <person name="Van de Peer Y."/>
        </authorList>
    </citation>
    <scope>NUCLEOTIDE SEQUENCE [LARGE SCALE GENOMIC DNA]</scope>
    <source>
        <strain evidence="3">cv. Finnish</strain>
    </source>
</reference>
<keyword evidence="1" id="KW-1133">Transmembrane helix</keyword>